<dbReference type="PANTHER" id="PTHR10334">
    <property type="entry name" value="CYSTEINE-RICH SECRETORY PROTEIN-RELATED"/>
    <property type="match status" value="1"/>
</dbReference>
<evidence type="ECO:0000313" key="3">
    <source>
        <dbReference type="RefSeq" id="XP_040585491.1"/>
    </source>
</evidence>
<protein>
    <submittedName>
        <fullName evidence="3">Cysteine-rich secretory protein 1 isoform X1</fullName>
    </submittedName>
</protein>
<dbReference type="InterPro" id="IPR014044">
    <property type="entry name" value="CAP_dom"/>
</dbReference>
<dbReference type="PROSITE" id="PS01010">
    <property type="entry name" value="CRISP_2"/>
    <property type="match status" value="1"/>
</dbReference>
<accession>A0ABM2W9C2</accession>
<evidence type="ECO:0000259" key="1">
    <source>
        <dbReference type="SMART" id="SM00198"/>
    </source>
</evidence>
<dbReference type="RefSeq" id="XP_040585491.1">
    <property type="nucleotide sequence ID" value="XM_040729557.1"/>
</dbReference>
<name>A0ABM2W9C2_MESAU</name>
<dbReference type="InterPro" id="IPR035940">
    <property type="entry name" value="CAP_sf"/>
</dbReference>
<dbReference type="Pfam" id="PF00188">
    <property type="entry name" value="CAP"/>
    <property type="match status" value="1"/>
</dbReference>
<dbReference type="SUPFAM" id="SSF55797">
    <property type="entry name" value="PR-1-like"/>
    <property type="match status" value="1"/>
</dbReference>
<proteinExistence type="predicted"/>
<dbReference type="GeneID" id="101829885"/>
<sequence>MAVKFLLFAAAAAVFVPVLAITHLKLQRALYSKLVTEFQIGPQEEIVKAHNALRRKVFPPARNMLKMSWSTVAAGNARILARYCDTSESDPLERRLNNTFCGENRHLDRYPYSWSNIIEMWHNESKHFIYGEWPSSDDEFETEHYTQMIWATSYLIGCDVAWCRRQKAATFLYVCHYCHEGNNPYTLNLPYKEGFPCGDCPNHCEDGLCKKPFLSPSCLTASARISATVFNKSHCSEHPCIVPPSEGWWRKVTMSRLTQN</sequence>
<dbReference type="InterPro" id="IPR001283">
    <property type="entry name" value="CRISP-related"/>
</dbReference>
<keyword evidence="2" id="KW-1185">Reference proteome</keyword>
<dbReference type="PRINTS" id="PR00837">
    <property type="entry name" value="V5TPXLIKE"/>
</dbReference>
<evidence type="ECO:0000313" key="2">
    <source>
        <dbReference type="Proteomes" id="UP000886700"/>
    </source>
</evidence>
<organism evidence="2 3">
    <name type="scientific">Mesocricetus auratus</name>
    <name type="common">Golden hamster</name>
    <dbReference type="NCBI Taxonomy" id="10036"/>
    <lineage>
        <taxon>Eukaryota</taxon>
        <taxon>Metazoa</taxon>
        <taxon>Chordata</taxon>
        <taxon>Craniata</taxon>
        <taxon>Vertebrata</taxon>
        <taxon>Euteleostomi</taxon>
        <taxon>Mammalia</taxon>
        <taxon>Eutheria</taxon>
        <taxon>Euarchontoglires</taxon>
        <taxon>Glires</taxon>
        <taxon>Rodentia</taxon>
        <taxon>Myomorpha</taxon>
        <taxon>Muroidea</taxon>
        <taxon>Cricetidae</taxon>
        <taxon>Cricetinae</taxon>
        <taxon>Mesocricetus</taxon>
    </lineage>
</organism>
<dbReference type="InterPro" id="IPR018244">
    <property type="entry name" value="Allrgn_V5/Tpx1_CS"/>
</dbReference>
<gene>
    <name evidence="3" type="primary">Crisp1</name>
</gene>
<dbReference type="Gene3D" id="3.40.33.10">
    <property type="entry name" value="CAP"/>
    <property type="match status" value="1"/>
</dbReference>
<feature type="domain" description="SCP" evidence="1">
    <location>
        <begin position="41"/>
        <end position="185"/>
    </location>
</feature>
<dbReference type="SMART" id="SM00198">
    <property type="entry name" value="SCP"/>
    <property type="match status" value="1"/>
</dbReference>
<dbReference type="PROSITE" id="PS01009">
    <property type="entry name" value="CRISP_1"/>
    <property type="match status" value="1"/>
</dbReference>
<reference evidence="3" key="1">
    <citation type="submission" date="2025-08" db="UniProtKB">
        <authorList>
            <consortium name="RefSeq"/>
        </authorList>
    </citation>
    <scope>IDENTIFICATION</scope>
    <source>
        <tissue evidence="3">Liver</tissue>
    </source>
</reference>
<dbReference type="Proteomes" id="UP000886700">
    <property type="component" value="Unplaced"/>
</dbReference>